<dbReference type="PROSITE" id="PS00028">
    <property type="entry name" value="ZINC_FINGER_C2H2_1"/>
    <property type="match status" value="1"/>
</dbReference>
<dbReference type="Proteomes" id="UP000182235">
    <property type="component" value="Unassembled WGS sequence"/>
</dbReference>
<feature type="compositionally biased region" description="Low complexity" evidence="5">
    <location>
        <begin position="215"/>
        <end position="230"/>
    </location>
</feature>
<dbReference type="GO" id="GO:0005634">
    <property type="term" value="C:nucleus"/>
    <property type="evidence" value="ECO:0007669"/>
    <property type="project" value="TreeGrafter"/>
</dbReference>
<evidence type="ECO:0000313" key="8">
    <source>
        <dbReference type="Proteomes" id="UP000182235"/>
    </source>
</evidence>
<keyword evidence="8" id="KW-1185">Reference proteome</keyword>
<dbReference type="GO" id="GO:0006974">
    <property type="term" value="P:DNA damage response"/>
    <property type="evidence" value="ECO:0007669"/>
    <property type="project" value="TreeGrafter"/>
</dbReference>
<gene>
    <name evidence="7" type="ORF">AJ78_04210</name>
</gene>
<dbReference type="Gene3D" id="1.10.10.2030">
    <property type="entry name" value="DNA/RNA-binding protein Kin17, conserved domain"/>
    <property type="match status" value="1"/>
</dbReference>
<dbReference type="GO" id="GO:0008270">
    <property type="term" value="F:zinc ion binding"/>
    <property type="evidence" value="ECO:0007669"/>
    <property type="project" value="UniProtKB-KW"/>
</dbReference>
<dbReference type="VEuPathDB" id="FungiDB:AJ78_04210"/>
<evidence type="ECO:0000256" key="5">
    <source>
        <dbReference type="SAM" id="MobiDB-lite"/>
    </source>
</evidence>
<feature type="region of interest" description="Disordered" evidence="5">
    <location>
        <begin position="153"/>
        <end position="302"/>
    </location>
</feature>
<comment type="caution">
    <text evidence="7">The sequence shown here is derived from an EMBL/GenBank/DDBJ whole genome shotgun (WGS) entry which is preliminary data.</text>
</comment>
<dbReference type="OrthoDB" id="10266249at2759"/>
<keyword evidence="2" id="KW-0479">Metal-binding</keyword>
<dbReference type="EMBL" id="LGRN01000150">
    <property type="protein sequence ID" value="OJD15553.1"/>
    <property type="molecule type" value="Genomic_DNA"/>
</dbReference>
<sequence>MPRAEVGSTKYLSNKLKSKGLQRLRWYCQVCERQMRDENGFKCHTQSESHVRQMLLVGEDPRKYIQQYSNDFLSDFLKQLRTSHGEKAVNINHFYQEYIANKEHIHMNATRWPSLTEFAKYLGREGICRVEEGEKGIFISWIDNSPEALRRQDALRKKERQDRGDEEREQRMIEEQVRRAQRDREIAGRGSAERDNGEGPPRELQRPEGEKIKLSFAPSKGPASASPAPANITSDKILSPSPSPAPTPTSGESGNESTAQHSSSRTTTPAPPTSTSPASPTATASTTAAITRSDKPSTSLKLAATVSKPKNVFAAASKKNALAGATKMKKVEAPPKPLTATERIMKEDMERKRAREEKSKGFNVGFNFKKQKIS</sequence>
<dbReference type="InterPro" id="IPR038254">
    <property type="entry name" value="KIN17_WH-like_sf"/>
</dbReference>
<dbReference type="STRING" id="1447872.A0A1J9PGK1"/>
<evidence type="ECO:0000313" key="7">
    <source>
        <dbReference type="EMBL" id="OJD15553.1"/>
    </source>
</evidence>
<evidence type="ECO:0000256" key="2">
    <source>
        <dbReference type="ARBA" id="ARBA00022723"/>
    </source>
</evidence>
<dbReference type="GO" id="GO:0003690">
    <property type="term" value="F:double-stranded DNA binding"/>
    <property type="evidence" value="ECO:0007669"/>
    <property type="project" value="TreeGrafter"/>
</dbReference>
<proteinExistence type="inferred from homology"/>
<dbReference type="InterPro" id="IPR037321">
    <property type="entry name" value="KIN17-like"/>
</dbReference>
<dbReference type="Pfam" id="PF25095">
    <property type="entry name" value="C2H2-zf_KIN17"/>
    <property type="match status" value="1"/>
</dbReference>
<keyword evidence="3" id="KW-0863">Zinc-finger</keyword>
<accession>A0A1J9PGK1</accession>
<evidence type="ECO:0000259" key="6">
    <source>
        <dbReference type="PROSITE" id="PS00028"/>
    </source>
</evidence>
<dbReference type="PANTHER" id="PTHR12805:SF0">
    <property type="entry name" value="DNA_RNA-BINDING PROTEIN KIN17"/>
    <property type="match status" value="1"/>
</dbReference>
<dbReference type="FunFam" id="1.10.10.2030:FF:000001">
    <property type="entry name" value="DNA/RNA-binding protein KIN17, putative"/>
    <property type="match status" value="1"/>
</dbReference>
<organism evidence="7 8">
    <name type="scientific">Emergomyces pasteurianus Ep9510</name>
    <dbReference type="NCBI Taxonomy" id="1447872"/>
    <lineage>
        <taxon>Eukaryota</taxon>
        <taxon>Fungi</taxon>
        <taxon>Dikarya</taxon>
        <taxon>Ascomycota</taxon>
        <taxon>Pezizomycotina</taxon>
        <taxon>Eurotiomycetes</taxon>
        <taxon>Eurotiomycetidae</taxon>
        <taxon>Onygenales</taxon>
        <taxon>Ajellomycetaceae</taxon>
        <taxon>Emergomyces</taxon>
    </lineage>
</organism>
<dbReference type="InterPro" id="IPR013087">
    <property type="entry name" value="Znf_C2H2_type"/>
</dbReference>
<evidence type="ECO:0000256" key="4">
    <source>
        <dbReference type="ARBA" id="ARBA00022833"/>
    </source>
</evidence>
<dbReference type="Pfam" id="PF10357">
    <property type="entry name" value="WH_KIN17"/>
    <property type="match status" value="1"/>
</dbReference>
<dbReference type="InterPro" id="IPR019447">
    <property type="entry name" value="DNA/RNA-bd_Kin17_WH-like_dom"/>
</dbReference>
<feature type="compositionally biased region" description="Basic and acidic residues" evidence="5">
    <location>
        <begin position="153"/>
        <end position="213"/>
    </location>
</feature>
<dbReference type="InterPro" id="IPR056767">
    <property type="entry name" value="C2H2-Znf_KIN17"/>
</dbReference>
<reference evidence="7 8" key="1">
    <citation type="submission" date="2015-07" db="EMBL/GenBank/DDBJ databases">
        <title>Emmonsia species relationships and genome sequence.</title>
        <authorList>
            <consortium name="The Broad Institute Genomics Platform"/>
            <person name="Cuomo C.A."/>
            <person name="Munoz J.F."/>
            <person name="Imamovic A."/>
            <person name="Priest M.E."/>
            <person name="Young S."/>
            <person name="Clay O.K."/>
            <person name="McEwen J.G."/>
        </authorList>
    </citation>
    <scope>NUCLEOTIDE SEQUENCE [LARGE SCALE GENOMIC DNA]</scope>
    <source>
        <strain evidence="7 8">UAMH 9510</strain>
    </source>
</reference>
<comment type="similarity">
    <text evidence="1">Belongs to the KIN17 family.</text>
</comment>
<evidence type="ECO:0000256" key="1">
    <source>
        <dbReference type="ARBA" id="ARBA00008517"/>
    </source>
</evidence>
<keyword evidence="4" id="KW-0862">Zinc</keyword>
<dbReference type="PANTHER" id="PTHR12805">
    <property type="entry name" value="KIN17 KIN, ANTIGENIC DETERMINANT OF RECA PROTEIN HOMOLOG"/>
    <property type="match status" value="1"/>
</dbReference>
<feature type="domain" description="C2H2-type" evidence="6">
    <location>
        <begin position="28"/>
        <end position="50"/>
    </location>
</feature>
<dbReference type="InterPro" id="IPR036236">
    <property type="entry name" value="Znf_C2H2_sf"/>
</dbReference>
<evidence type="ECO:0000256" key="3">
    <source>
        <dbReference type="ARBA" id="ARBA00022771"/>
    </source>
</evidence>
<dbReference type="SMART" id="SM01253">
    <property type="entry name" value="Kin17_mid"/>
    <property type="match status" value="1"/>
</dbReference>
<dbReference type="GO" id="GO:0006260">
    <property type="term" value="P:DNA replication"/>
    <property type="evidence" value="ECO:0007669"/>
    <property type="project" value="TreeGrafter"/>
</dbReference>
<feature type="compositionally biased region" description="Low complexity" evidence="5">
    <location>
        <begin position="275"/>
        <end position="291"/>
    </location>
</feature>
<dbReference type="SUPFAM" id="SSF57667">
    <property type="entry name" value="beta-beta-alpha zinc fingers"/>
    <property type="match status" value="1"/>
</dbReference>
<dbReference type="AlphaFoldDB" id="A0A1J9PGK1"/>
<name>A0A1J9PGK1_9EURO</name>
<protein>
    <recommendedName>
        <fullName evidence="6">C2H2-type domain-containing protein</fullName>
    </recommendedName>
</protein>